<reference evidence="1 2" key="1">
    <citation type="submission" date="2016-10" db="EMBL/GenBank/DDBJ databases">
        <authorList>
            <person name="de Groot N.N."/>
        </authorList>
    </citation>
    <scope>NUCLEOTIDE SEQUENCE [LARGE SCALE GENOMIC DNA]</scope>
    <source>
        <strain evidence="1 2">TC2-24</strain>
    </source>
</reference>
<name>A0A1I0M7D9_9BACT</name>
<proteinExistence type="predicted"/>
<dbReference type="GO" id="GO:0016740">
    <property type="term" value="F:transferase activity"/>
    <property type="evidence" value="ECO:0007669"/>
    <property type="project" value="UniProtKB-KW"/>
</dbReference>
<dbReference type="EMBL" id="FOIQ01000001">
    <property type="protein sequence ID" value="SEV84028.1"/>
    <property type="molecule type" value="Genomic_DNA"/>
</dbReference>
<dbReference type="InterPro" id="IPR039498">
    <property type="entry name" value="NTP_transf_5"/>
</dbReference>
<gene>
    <name evidence="1" type="ORF">SAMN04487850_0381</name>
</gene>
<dbReference type="Pfam" id="PF14907">
    <property type="entry name" value="NTP_transf_5"/>
    <property type="match status" value="1"/>
</dbReference>
<organism evidence="1 2">
    <name type="scientific">Prevotella aff. ruminicola Tc2-24</name>
    <dbReference type="NCBI Taxonomy" id="81582"/>
    <lineage>
        <taxon>Bacteria</taxon>
        <taxon>Pseudomonadati</taxon>
        <taxon>Bacteroidota</taxon>
        <taxon>Bacteroidia</taxon>
        <taxon>Bacteroidales</taxon>
        <taxon>Prevotellaceae</taxon>
        <taxon>Prevotella</taxon>
    </lineage>
</organism>
<accession>A0A1I0M7D9</accession>
<keyword evidence="1" id="KW-0808">Transferase</keyword>
<dbReference type="RefSeq" id="WP_091914334.1">
    <property type="nucleotide sequence ID" value="NZ_FOIQ01000001.1"/>
</dbReference>
<protein>
    <submittedName>
        <fullName evidence="1">Uncharacterized nucleotidyltransferase</fullName>
    </submittedName>
</protein>
<dbReference type="AlphaFoldDB" id="A0A1I0M7D9"/>
<keyword evidence="2" id="KW-1185">Reference proteome</keyword>
<dbReference type="Proteomes" id="UP000199373">
    <property type="component" value="Unassembled WGS sequence"/>
</dbReference>
<evidence type="ECO:0000313" key="2">
    <source>
        <dbReference type="Proteomes" id="UP000199373"/>
    </source>
</evidence>
<sequence>MAKEFPEDVNEGLAWLRFSLSQQAEQPVVTDWEALYQFAKKQRILGVCAPFQYQVEIGQQLLFQWLAEVQQIKGYNALLNKRVIELYRVLEGDGFRCCILKGQGNAEMYPEPSSRMSGDIDVWVDADKETLQQYVRSRFPDAKACFKHIKFPIFKDVEVDVHLTPLKLYTPWLQKKLQRWISENKEVQFNHEVILSGTDMPIHVPTVQFNAVYQLGHIMIHLFDEGVGFRQLIDYYYVLKKAQELSAEERQEIVDTWKRLGMYRLATAVMWIEYAILGLPEDALLAFPHESRGRLLLADILEGGNFGHYSVRREYKRSGKVFSKRMMSLLRLLRFSRIFPSMTFFSIIYRTITVLRLSVKFPGHGC</sequence>
<evidence type="ECO:0000313" key="1">
    <source>
        <dbReference type="EMBL" id="SEV84028.1"/>
    </source>
</evidence>